<accession>A0A0G0MBD7</accession>
<organism evidence="1 2">
    <name type="scientific">Candidatus Woesebacteria bacterium GW2011_GWB1_39_12</name>
    <dbReference type="NCBI Taxonomy" id="1618574"/>
    <lineage>
        <taxon>Bacteria</taxon>
        <taxon>Candidatus Woeseibacteriota</taxon>
    </lineage>
</organism>
<dbReference type="Proteomes" id="UP000033881">
    <property type="component" value="Unassembled WGS sequence"/>
</dbReference>
<name>A0A0G0MBD7_9BACT</name>
<sequence>MDKSSNEEKCVAEFLDNFYKENRVQADRIIRESKNLFEDKSGEALKILGGLMDYEWEESVVYTATPTILSFSPFHGNTFFFSILSGLRNKETKEKNVLSVAVHEISHFVFLDQVKRLEFNNKIMKVSKETTDYIKESLAVVLLNQEPLKSLLEIEGYLGNPEIRSLRVKREARVLKISEFLNECFQRTKIENKMTFSDFLCEVFESVYPADSMFQEKRKIWNQLSLAKDNGKIRLETIYAEPIKVD</sequence>
<protein>
    <submittedName>
        <fullName evidence="1">Uncharacterized protein</fullName>
    </submittedName>
</protein>
<dbReference type="STRING" id="1618574.UT24_C0045G0003"/>
<dbReference type="EMBL" id="LBWB01000045">
    <property type="protein sequence ID" value="KKQ97650.1"/>
    <property type="molecule type" value="Genomic_DNA"/>
</dbReference>
<reference evidence="1 2" key="1">
    <citation type="journal article" date="2015" name="Nature">
        <title>rRNA introns, odd ribosomes, and small enigmatic genomes across a large radiation of phyla.</title>
        <authorList>
            <person name="Brown C.T."/>
            <person name="Hug L.A."/>
            <person name="Thomas B.C."/>
            <person name="Sharon I."/>
            <person name="Castelle C.J."/>
            <person name="Singh A."/>
            <person name="Wilkins M.J."/>
            <person name="Williams K.H."/>
            <person name="Banfield J.F."/>
        </authorList>
    </citation>
    <scope>NUCLEOTIDE SEQUENCE [LARGE SCALE GENOMIC DNA]</scope>
</reference>
<proteinExistence type="predicted"/>
<gene>
    <name evidence="1" type="ORF">UT24_C0045G0003</name>
</gene>
<comment type="caution">
    <text evidence="1">The sequence shown here is derived from an EMBL/GenBank/DDBJ whole genome shotgun (WGS) entry which is preliminary data.</text>
</comment>
<dbReference type="AlphaFoldDB" id="A0A0G0MBD7"/>
<evidence type="ECO:0000313" key="2">
    <source>
        <dbReference type="Proteomes" id="UP000033881"/>
    </source>
</evidence>
<evidence type="ECO:0000313" key="1">
    <source>
        <dbReference type="EMBL" id="KKQ97650.1"/>
    </source>
</evidence>